<dbReference type="EMBL" id="JAGSVG010000007">
    <property type="protein sequence ID" value="MBR8129396.1"/>
    <property type="molecule type" value="Genomic_DNA"/>
</dbReference>
<comment type="caution">
    <text evidence="2">The sequence shown here is derived from an EMBL/GenBank/DDBJ whole genome shotgun (WGS) entry which is preliminary data.</text>
</comment>
<feature type="chain" id="PRO_5041293415" description="LysR substrate-binding domain-containing protein" evidence="1">
    <location>
        <begin position="19"/>
        <end position="197"/>
    </location>
</feature>
<accession>A0AA41JJ38</accession>
<proteinExistence type="predicted"/>
<evidence type="ECO:0000313" key="3">
    <source>
        <dbReference type="Proteomes" id="UP000682266"/>
    </source>
</evidence>
<protein>
    <recommendedName>
        <fullName evidence="4">LysR substrate-binding domain-containing protein</fullName>
    </recommendedName>
</protein>
<feature type="signal peptide" evidence="1">
    <location>
        <begin position="1"/>
        <end position="18"/>
    </location>
</feature>
<dbReference type="Proteomes" id="UP000682266">
    <property type="component" value="Unassembled WGS sequence"/>
</dbReference>
<dbReference type="RefSeq" id="WP_212079988.1">
    <property type="nucleotide sequence ID" value="NZ_JAGSVG010000007.1"/>
</dbReference>
<dbReference type="AlphaFoldDB" id="A0AA41JJ38"/>
<reference evidence="2" key="1">
    <citation type="submission" date="2021-04" db="EMBL/GenBank/DDBJ databases">
        <title>A collection of bacterial strains from the Burkholderia cepacia Research Laboratory and Repository.</title>
        <authorList>
            <person name="Lipuma J."/>
            <person name="Spilker T."/>
        </authorList>
    </citation>
    <scope>NUCLEOTIDE SEQUENCE</scope>
    <source>
        <strain evidence="2">AU36012</strain>
    </source>
</reference>
<evidence type="ECO:0008006" key="4">
    <source>
        <dbReference type="Google" id="ProtNLM"/>
    </source>
</evidence>
<evidence type="ECO:0000313" key="2">
    <source>
        <dbReference type="EMBL" id="MBR8129396.1"/>
    </source>
</evidence>
<name>A0AA41JJ38_9BURK</name>
<keyword evidence="1" id="KW-0732">Signal</keyword>
<gene>
    <name evidence="2" type="ORF">KDW93_10475</name>
</gene>
<sequence>MLARLLLPALPPFLAANAGITVSVTTFCARQRDIGDADLSFGFTRPDRGRRRIRRLAELTMSMAASSACREGERSVLPVWSFRDGVWLGRQGSGNGSTELHITHLEDVATLVRDGFGTAMLPDYMIGGYSGLVRFDSSDDEPAELVLPVWMSLLETSGRSSAVRAVAAICCDVIQANLPPARVDDRRLDVPTEDDRE</sequence>
<dbReference type="SUPFAM" id="SSF53850">
    <property type="entry name" value="Periplasmic binding protein-like II"/>
    <property type="match status" value="1"/>
</dbReference>
<organism evidence="2 3">
    <name type="scientific">Burkholderia ambifaria</name>
    <dbReference type="NCBI Taxonomy" id="152480"/>
    <lineage>
        <taxon>Bacteria</taxon>
        <taxon>Pseudomonadati</taxon>
        <taxon>Pseudomonadota</taxon>
        <taxon>Betaproteobacteria</taxon>
        <taxon>Burkholderiales</taxon>
        <taxon>Burkholderiaceae</taxon>
        <taxon>Burkholderia</taxon>
        <taxon>Burkholderia cepacia complex</taxon>
    </lineage>
</organism>
<evidence type="ECO:0000256" key="1">
    <source>
        <dbReference type="SAM" id="SignalP"/>
    </source>
</evidence>